<dbReference type="Proteomes" id="UP001066276">
    <property type="component" value="Chromosome 11"/>
</dbReference>
<name>A0AAV7LPY6_PLEWA</name>
<feature type="non-terminal residue" evidence="1">
    <location>
        <position position="101"/>
    </location>
</feature>
<feature type="non-terminal residue" evidence="1">
    <location>
        <position position="1"/>
    </location>
</feature>
<dbReference type="EMBL" id="JANPWB010000015">
    <property type="protein sequence ID" value="KAJ1093446.1"/>
    <property type="molecule type" value="Genomic_DNA"/>
</dbReference>
<gene>
    <name evidence="1" type="ORF">NDU88_006547</name>
</gene>
<evidence type="ECO:0000313" key="2">
    <source>
        <dbReference type="Proteomes" id="UP001066276"/>
    </source>
</evidence>
<comment type="caution">
    <text evidence="1">The sequence shown here is derived from an EMBL/GenBank/DDBJ whole genome shotgun (WGS) entry which is preliminary data.</text>
</comment>
<reference evidence="1" key="1">
    <citation type="journal article" date="2022" name="bioRxiv">
        <title>Sequencing and chromosome-scale assembly of the giantPleurodeles waltlgenome.</title>
        <authorList>
            <person name="Brown T."/>
            <person name="Elewa A."/>
            <person name="Iarovenko S."/>
            <person name="Subramanian E."/>
            <person name="Araus A.J."/>
            <person name="Petzold A."/>
            <person name="Susuki M."/>
            <person name="Suzuki K.-i.T."/>
            <person name="Hayashi T."/>
            <person name="Toyoda A."/>
            <person name="Oliveira C."/>
            <person name="Osipova E."/>
            <person name="Leigh N.D."/>
            <person name="Simon A."/>
            <person name="Yun M.H."/>
        </authorList>
    </citation>
    <scope>NUCLEOTIDE SEQUENCE</scope>
    <source>
        <strain evidence="1">20211129_DDA</strain>
        <tissue evidence="1">Liver</tissue>
    </source>
</reference>
<proteinExistence type="predicted"/>
<protein>
    <recommendedName>
        <fullName evidence="3">MICOS complex subunit MIC13</fullName>
    </recommendedName>
</protein>
<evidence type="ECO:0008006" key="3">
    <source>
        <dbReference type="Google" id="ProtNLM"/>
    </source>
</evidence>
<organism evidence="1 2">
    <name type="scientific">Pleurodeles waltl</name>
    <name type="common">Iberian ribbed newt</name>
    <dbReference type="NCBI Taxonomy" id="8319"/>
    <lineage>
        <taxon>Eukaryota</taxon>
        <taxon>Metazoa</taxon>
        <taxon>Chordata</taxon>
        <taxon>Craniata</taxon>
        <taxon>Vertebrata</taxon>
        <taxon>Euteleostomi</taxon>
        <taxon>Amphibia</taxon>
        <taxon>Batrachia</taxon>
        <taxon>Caudata</taxon>
        <taxon>Salamandroidea</taxon>
        <taxon>Salamandridae</taxon>
        <taxon>Pleurodelinae</taxon>
        <taxon>Pleurodeles</taxon>
    </lineage>
</organism>
<accession>A0AAV7LPY6</accession>
<evidence type="ECO:0000313" key="1">
    <source>
        <dbReference type="EMBL" id="KAJ1093446.1"/>
    </source>
</evidence>
<keyword evidence="2" id="KW-1185">Reference proteome</keyword>
<dbReference type="AlphaFoldDB" id="A0AAV7LPY6"/>
<sequence>SRGLTSGGPSSGALCSLHWFIKVAPWQFQISSYQKASRNVHSDARKFHAASAVLALRIRPLYVLLGTGGGYVGYRQYGKYQDIQLERQGIEIPPKIANELE</sequence>